<sequence length="72" mass="8177">MRSIAFPQALKAVNSGVLTEMPLLTAVDAQVYLEHKSLESGKSSEEVWARGAFNTVDLTKIFWEWLIRLILR</sequence>
<evidence type="ECO:0000313" key="2">
    <source>
        <dbReference type="Proteomes" id="UP000007880"/>
    </source>
</evidence>
<dbReference type="HOGENOM" id="CLU_2714757_0_0_0"/>
<dbReference type="STRING" id="926550.CLDAP_38800"/>
<dbReference type="Proteomes" id="UP000007880">
    <property type="component" value="Chromosome"/>
</dbReference>
<organism evidence="1 2">
    <name type="scientific">Caldilinea aerophila (strain DSM 14535 / JCM 11387 / NBRC 104270 / STL-6-O1)</name>
    <dbReference type="NCBI Taxonomy" id="926550"/>
    <lineage>
        <taxon>Bacteria</taxon>
        <taxon>Bacillati</taxon>
        <taxon>Chloroflexota</taxon>
        <taxon>Caldilineae</taxon>
        <taxon>Caldilineales</taxon>
        <taxon>Caldilineaceae</taxon>
        <taxon>Caldilinea</taxon>
    </lineage>
</organism>
<reference evidence="1 2" key="1">
    <citation type="submission" date="2012-02" db="EMBL/GenBank/DDBJ databases">
        <title>Complete genome sequence of Caldilinea aerophila DSM 14535 (= NBRC 102666).</title>
        <authorList>
            <person name="Oguchi A."/>
            <person name="Hosoyama A."/>
            <person name="Sekine M."/>
            <person name="Fukai R."/>
            <person name="Kato Y."/>
            <person name="Nakamura S."/>
            <person name="Hanada S."/>
            <person name="Yamazaki S."/>
            <person name="Fujita N."/>
        </authorList>
    </citation>
    <scope>NUCLEOTIDE SEQUENCE [LARGE SCALE GENOMIC DNA]</scope>
    <source>
        <strain evidence="2">DSM 14535 / JCM 11387 / NBRC 104270 / STL-6-O1</strain>
    </source>
</reference>
<dbReference type="KEGG" id="cap:CLDAP_38800"/>
<gene>
    <name evidence="1" type="ordered locus">CLDAP_38800</name>
</gene>
<dbReference type="AlphaFoldDB" id="I0I9I2"/>
<dbReference type="EMBL" id="AP012337">
    <property type="protein sequence ID" value="BAM01920.1"/>
    <property type="molecule type" value="Genomic_DNA"/>
</dbReference>
<accession>I0I9I2</accession>
<keyword evidence="2" id="KW-1185">Reference proteome</keyword>
<protein>
    <submittedName>
        <fullName evidence="1">Uncharacterized protein</fullName>
    </submittedName>
</protein>
<evidence type="ECO:0000313" key="1">
    <source>
        <dbReference type="EMBL" id="BAM01920.1"/>
    </source>
</evidence>
<dbReference type="RefSeq" id="WP_014435140.1">
    <property type="nucleotide sequence ID" value="NC_017079.1"/>
</dbReference>
<proteinExistence type="predicted"/>
<name>I0I9I2_CALAS</name>